<protein>
    <submittedName>
        <fullName evidence="1">Uncharacterized protein</fullName>
    </submittedName>
</protein>
<gene>
    <name evidence="1" type="ORF">KMZ68_02715</name>
</gene>
<dbReference type="KEGG" id="bsei:KMZ68_02715"/>
<proteinExistence type="predicted"/>
<organism evidence="1 2">
    <name type="scientific">Bradyrhizobium sediminis</name>
    <dbReference type="NCBI Taxonomy" id="2840469"/>
    <lineage>
        <taxon>Bacteria</taxon>
        <taxon>Pseudomonadati</taxon>
        <taxon>Pseudomonadota</taxon>
        <taxon>Alphaproteobacteria</taxon>
        <taxon>Hyphomicrobiales</taxon>
        <taxon>Nitrobacteraceae</taxon>
        <taxon>Bradyrhizobium</taxon>
    </lineage>
</organism>
<name>A0A975RTB8_9BRAD</name>
<evidence type="ECO:0000313" key="1">
    <source>
        <dbReference type="EMBL" id="QWG18823.1"/>
    </source>
</evidence>
<evidence type="ECO:0000313" key="2">
    <source>
        <dbReference type="Proteomes" id="UP000680805"/>
    </source>
</evidence>
<accession>A0A975RTB8</accession>
<dbReference type="EMBL" id="CP076135">
    <property type="protein sequence ID" value="QWG18823.1"/>
    <property type="molecule type" value="Genomic_DNA"/>
</dbReference>
<sequence>MSRAKGMKGRSRLLGDEVVVDLRLPALALIFISVALMAGCVSKQDLDSWQGIPVAELDKHPFFLTVPVVRTIASDGTEIRNYVNGQNVASCSGGGQIFKSTVDMASYSGFSSCMQKFQACNNIFYIKDGRVQQYITSGTGGSICMTDESMRPGFRGSKNF</sequence>
<dbReference type="Proteomes" id="UP000680805">
    <property type="component" value="Chromosome"/>
</dbReference>
<dbReference type="AlphaFoldDB" id="A0A975RTB8"/>
<reference evidence="1" key="1">
    <citation type="submission" date="2021-06" db="EMBL/GenBank/DDBJ databases">
        <title>Bradyrhizobium sp. S2-11-2 Genome sequencing.</title>
        <authorList>
            <person name="Jin L."/>
        </authorList>
    </citation>
    <scope>NUCLEOTIDE SEQUENCE</scope>
    <source>
        <strain evidence="1">S2-11-2</strain>
    </source>
</reference>
<dbReference type="RefSeq" id="WP_215614377.1">
    <property type="nucleotide sequence ID" value="NZ_CP076135.1"/>
</dbReference>